<dbReference type="GO" id="GO:0006820">
    <property type="term" value="P:monoatomic anion transport"/>
    <property type="evidence" value="ECO:0007669"/>
    <property type="project" value="TreeGrafter"/>
</dbReference>
<evidence type="ECO:0000313" key="7">
    <source>
        <dbReference type="Proteomes" id="UP000653454"/>
    </source>
</evidence>
<gene>
    <name evidence="6" type="ORF">PLXY2_LOCUS10068</name>
</gene>
<protein>
    <submittedName>
        <fullName evidence="6">(diamondback moth) hypothetical protein</fullName>
    </submittedName>
</protein>
<reference evidence="6" key="1">
    <citation type="submission" date="2020-11" db="EMBL/GenBank/DDBJ databases">
        <authorList>
            <person name="Whiteford S."/>
        </authorList>
    </citation>
    <scope>NUCLEOTIDE SEQUENCE</scope>
</reference>
<keyword evidence="4 5" id="KW-0472">Membrane</keyword>
<dbReference type="PANTHER" id="PTHR11662">
    <property type="entry name" value="SOLUTE CARRIER FAMILY 17"/>
    <property type="match status" value="1"/>
</dbReference>
<accession>A0A8S4FSZ6</accession>
<evidence type="ECO:0000313" key="6">
    <source>
        <dbReference type="EMBL" id="CAG9130771.1"/>
    </source>
</evidence>
<feature type="transmembrane region" description="Helical" evidence="5">
    <location>
        <begin position="151"/>
        <end position="171"/>
    </location>
</feature>
<keyword evidence="3 5" id="KW-1133">Transmembrane helix</keyword>
<feature type="transmembrane region" description="Helical" evidence="5">
    <location>
        <begin position="111"/>
        <end position="131"/>
    </location>
</feature>
<comment type="caution">
    <text evidence="6">The sequence shown here is derived from an EMBL/GenBank/DDBJ whole genome shotgun (WGS) entry which is preliminary data.</text>
</comment>
<dbReference type="EMBL" id="CAJHNJ030000042">
    <property type="protein sequence ID" value="CAG9130771.1"/>
    <property type="molecule type" value="Genomic_DNA"/>
</dbReference>
<keyword evidence="2 5" id="KW-0812">Transmembrane</keyword>
<evidence type="ECO:0000256" key="3">
    <source>
        <dbReference type="ARBA" id="ARBA00022989"/>
    </source>
</evidence>
<evidence type="ECO:0000256" key="2">
    <source>
        <dbReference type="ARBA" id="ARBA00022692"/>
    </source>
</evidence>
<dbReference type="InterPro" id="IPR050382">
    <property type="entry name" value="MFS_Na/Anion_cotransporter"/>
</dbReference>
<evidence type="ECO:0000256" key="5">
    <source>
        <dbReference type="SAM" id="Phobius"/>
    </source>
</evidence>
<proteinExistence type="predicted"/>
<evidence type="ECO:0000256" key="4">
    <source>
        <dbReference type="ARBA" id="ARBA00023136"/>
    </source>
</evidence>
<evidence type="ECO:0000256" key="1">
    <source>
        <dbReference type="ARBA" id="ARBA00004141"/>
    </source>
</evidence>
<keyword evidence="7" id="KW-1185">Reference proteome</keyword>
<dbReference type="AlphaFoldDB" id="A0A8S4FSZ6"/>
<dbReference type="Proteomes" id="UP000653454">
    <property type="component" value="Unassembled WGS sequence"/>
</dbReference>
<name>A0A8S4FSZ6_PLUXY</name>
<feature type="transmembrane region" description="Helical" evidence="5">
    <location>
        <begin position="86"/>
        <end position="105"/>
    </location>
</feature>
<comment type="subcellular location">
    <subcellularLocation>
        <location evidence="1">Membrane</location>
        <topology evidence="1">Multi-pass membrane protein</topology>
    </subcellularLocation>
</comment>
<dbReference type="PANTHER" id="PTHR11662:SF411">
    <property type="entry name" value="GH05102P"/>
    <property type="match status" value="1"/>
</dbReference>
<dbReference type="GO" id="GO:0022857">
    <property type="term" value="F:transmembrane transporter activity"/>
    <property type="evidence" value="ECO:0007669"/>
    <property type="project" value="TreeGrafter"/>
</dbReference>
<sequence length="212" mass="22832">MARGGGGLSERRDICSRKITIDLQMLLAELCFCNKMERKIQSSGCANGLLSSLPYLGKYLCALASSVLADSLRRSGRLTTTHARKLFTGLAVGLPSIMMLLQASYGHERVWSVAIFTLALTINGAVTAGYLGNGLDIAPNFSASYGHERVWSVAIFTLALTINGAVTAGYLGNGLDIAPNFSGTYSQYCLPCKRLGRPLDVAMFFCLYRKGL</sequence>
<dbReference type="GO" id="GO:0016020">
    <property type="term" value="C:membrane"/>
    <property type="evidence" value="ECO:0007669"/>
    <property type="project" value="UniProtKB-SubCell"/>
</dbReference>
<organism evidence="6 7">
    <name type="scientific">Plutella xylostella</name>
    <name type="common">Diamondback moth</name>
    <name type="synonym">Plutella maculipennis</name>
    <dbReference type="NCBI Taxonomy" id="51655"/>
    <lineage>
        <taxon>Eukaryota</taxon>
        <taxon>Metazoa</taxon>
        <taxon>Ecdysozoa</taxon>
        <taxon>Arthropoda</taxon>
        <taxon>Hexapoda</taxon>
        <taxon>Insecta</taxon>
        <taxon>Pterygota</taxon>
        <taxon>Neoptera</taxon>
        <taxon>Endopterygota</taxon>
        <taxon>Lepidoptera</taxon>
        <taxon>Glossata</taxon>
        <taxon>Ditrysia</taxon>
        <taxon>Yponomeutoidea</taxon>
        <taxon>Plutellidae</taxon>
        <taxon>Plutella</taxon>
    </lineage>
</organism>